<dbReference type="Gene3D" id="1.20.810.10">
    <property type="entry name" value="Cytochrome Bc1 Complex, Chain C"/>
    <property type="match status" value="1"/>
</dbReference>
<comment type="subunit">
    <text evidence="3 16">The main subunits of complex b-c1 are: cytochrome b, cytochrome c1 and the Rieske protein.</text>
</comment>
<evidence type="ECO:0000256" key="12">
    <source>
        <dbReference type="ARBA" id="ARBA00023004"/>
    </source>
</evidence>
<dbReference type="CDD" id="cd00284">
    <property type="entry name" value="Cytochrome_b_N"/>
    <property type="match status" value="1"/>
</dbReference>
<feature type="transmembrane region" description="Helical" evidence="17">
    <location>
        <begin position="371"/>
        <end position="394"/>
    </location>
</feature>
<dbReference type="PIRSF" id="PIRSF038885">
    <property type="entry name" value="COB"/>
    <property type="match status" value="1"/>
</dbReference>
<reference evidence="20 21" key="1">
    <citation type="submission" date="2019-05" db="EMBL/GenBank/DDBJ databases">
        <authorList>
            <person name="Pankratov T."/>
            <person name="Grouzdev D."/>
        </authorList>
    </citation>
    <scope>NUCLEOTIDE SEQUENCE [LARGE SCALE GENOMIC DNA]</scope>
    <source>
        <strain evidence="20 21">KEBCLARHB70R</strain>
    </source>
</reference>
<accession>A0A5R9JGQ5</accession>
<comment type="cofactor">
    <cofactor evidence="15">
        <name>heme</name>
        <dbReference type="ChEBI" id="CHEBI:30413"/>
    </cofactor>
    <text evidence="15">Binds 2 heme groups non-covalently.</text>
</comment>
<evidence type="ECO:0000259" key="18">
    <source>
        <dbReference type="PROSITE" id="PS51002"/>
    </source>
</evidence>
<dbReference type="Proteomes" id="UP000305654">
    <property type="component" value="Unassembled WGS sequence"/>
</dbReference>
<feature type="binding site" evidence="14">
    <location>
        <position position="224"/>
    </location>
    <ligand>
        <name>a ubiquinone</name>
        <dbReference type="ChEBI" id="CHEBI:16389"/>
    </ligand>
</feature>
<keyword evidence="13 17" id="KW-0472">Membrane</keyword>
<evidence type="ECO:0000313" key="20">
    <source>
        <dbReference type="EMBL" id="TLU74606.1"/>
    </source>
</evidence>
<sequence length="440" mass="48030">MTGIPTSRAPASTLPDGYGPRSRWLDRRLPVISLLRREYVVYPTPRNLNYLWNFGALATVALAMLILTGIFLAIAYTPTAAGAFASVEAIDRQVGSGWVIRSTHMAGASMVFAALYVHTFRSLYYGSYKEPREVLWLTGMLLLVMMMVTAFAGYVLPWGQMSYWGASVVSGAISSLPGIGHPLAVWLQGGDTIGDVTLHRYYALHFVLGFLILGAVVLHVVALHVTGSSNPLGIEVKGPQDTLPFHPYYTSKDAIGVVLFLIAFAVLVFYLPGWLTQPDNYIEANPYSTPADITPEWYFAPFYAVLRAVPSQLGGLLLSAGSVLVLFAVPWLDTSPVHSARFRPLYRIAMMLLVVAFLLLLACGLHRPAGIWLALSRIATLYWFLHFLVLLPLLGGIETPLKLPDSIGRPVLPPRQATISTAGAGLPMPDGAMAQRMEND</sequence>
<evidence type="ECO:0000256" key="17">
    <source>
        <dbReference type="SAM" id="Phobius"/>
    </source>
</evidence>
<dbReference type="AlphaFoldDB" id="A0A5R9JGQ5"/>
<dbReference type="GO" id="GO:0008121">
    <property type="term" value="F:quinol-cytochrome-c reductase activity"/>
    <property type="evidence" value="ECO:0007669"/>
    <property type="project" value="InterPro"/>
</dbReference>
<feature type="transmembrane region" description="Helical" evidence="17">
    <location>
        <begin position="313"/>
        <end position="332"/>
    </location>
</feature>
<feature type="domain" description="Cytochrome b/b6 C-terminal region profile" evidence="19">
    <location>
        <begin position="235"/>
        <end position="405"/>
    </location>
</feature>
<comment type="function">
    <text evidence="1 16">Component of the ubiquinol-cytochrome c reductase complex (complex III or cytochrome b-c1 complex), which is a respiratory chain that generates an electrochemical potential coupled to ATP synthesis.</text>
</comment>
<dbReference type="InterPro" id="IPR016174">
    <property type="entry name" value="Di-haem_cyt_TM"/>
</dbReference>
<protein>
    <recommendedName>
        <fullName evidence="4 16">Cytochrome b</fullName>
    </recommendedName>
</protein>
<evidence type="ECO:0000256" key="16">
    <source>
        <dbReference type="RuleBase" id="RU003385"/>
    </source>
</evidence>
<evidence type="ECO:0000256" key="9">
    <source>
        <dbReference type="ARBA" id="ARBA00022723"/>
    </source>
</evidence>
<evidence type="ECO:0000256" key="8">
    <source>
        <dbReference type="ARBA" id="ARBA00022692"/>
    </source>
</evidence>
<keyword evidence="7 16" id="KW-0679">Respiratory chain</keyword>
<comment type="similarity">
    <text evidence="16">Belongs to the cytochrome b family.</text>
</comment>
<keyword evidence="10 16" id="KW-0249">Electron transport</keyword>
<dbReference type="GO" id="GO:0046872">
    <property type="term" value="F:metal ion binding"/>
    <property type="evidence" value="ECO:0007669"/>
    <property type="project" value="UniProtKB-KW"/>
</dbReference>
<feature type="transmembrane region" description="Helical" evidence="17">
    <location>
        <begin position="136"/>
        <end position="156"/>
    </location>
</feature>
<evidence type="ECO:0000313" key="21">
    <source>
        <dbReference type="Proteomes" id="UP000305654"/>
    </source>
</evidence>
<comment type="subcellular location">
    <subcellularLocation>
        <location evidence="2">Membrane</location>
        <topology evidence="2">Multi-pass membrane protein</topology>
    </subcellularLocation>
</comment>
<dbReference type="GO" id="GO:0022904">
    <property type="term" value="P:respiratory electron transport chain"/>
    <property type="evidence" value="ECO:0007669"/>
    <property type="project" value="InterPro"/>
</dbReference>
<gene>
    <name evidence="20" type="ORF">FE263_00940</name>
</gene>
<evidence type="ECO:0000256" key="10">
    <source>
        <dbReference type="ARBA" id="ARBA00022982"/>
    </source>
</evidence>
<comment type="cofactor">
    <cofactor evidence="16">
        <name>heme b</name>
        <dbReference type="ChEBI" id="CHEBI:60344"/>
    </cofactor>
    <text evidence="16">Binds 2 heme groups non-covalently.</text>
</comment>
<dbReference type="InterPro" id="IPR036150">
    <property type="entry name" value="Cyt_b/b6_C_sf"/>
</dbReference>
<keyword evidence="12 15" id="KW-0408">Iron</keyword>
<feature type="binding site" description="axial binding residue" evidence="15">
    <location>
        <position position="118"/>
    </location>
    <ligand>
        <name>heme b</name>
        <dbReference type="ChEBI" id="CHEBI:60344"/>
        <label>b566</label>
    </ligand>
    <ligandPart>
        <name>Fe</name>
        <dbReference type="ChEBI" id="CHEBI:18248"/>
    </ligandPart>
</feature>
<proteinExistence type="inferred from homology"/>
<dbReference type="GO" id="GO:0016491">
    <property type="term" value="F:oxidoreductase activity"/>
    <property type="evidence" value="ECO:0007669"/>
    <property type="project" value="InterPro"/>
</dbReference>
<keyword evidence="21" id="KW-1185">Reference proteome</keyword>
<dbReference type="SUPFAM" id="SSF81648">
    <property type="entry name" value="a domain/subunit of cytochrome bc1 complex (Ubiquinol-cytochrome c reductase)"/>
    <property type="match status" value="1"/>
</dbReference>
<evidence type="ECO:0000256" key="11">
    <source>
        <dbReference type="ARBA" id="ARBA00022989"/>
    </source>
</evidence>
<feature type="transmembrane region" description="Helical" evidence="17">
    <location>
        <begin position="254"/>
        <end position="275"/>
    </location>
</feature>
<dbReference type="GO" id="GO:0045275">
    <property type="term" value="C:respiratory chain complex III"/>
    <property type="evidence" value="ECO:0007669"/>
    <property type="project" value="InterPro"/>
</dbReference>
<name>A0A5R9JGQ5_9PROT</name>
<dbReference type="PROSITE" id="PS51003">
    <property type="entry name" value="CYTB_CTER"/>
    <property type="match status" value="1"/>
</dbReference>
<evidence type="ECO:0000256" key="2">
    <source>
        <dbReference type="ARBA" id="ARBA00004141"/>
    </source>
</evidence>
<feature type="transmembrane region" description="Helical" evidence="17">
    <location>
        <begin position="344"/>
        <end position="365"/>
    </location>
</feature>
<organism evidence="20 21">
    <name type="scientific">Lichenicoccus roseus</name>
    <dbReference type="NCBI Taxonomy" id="2683649"/>
    <lineage>
        <taxon>Bacteria</taxon>
        <taxon>Pseudomonadati</taxon>
        <taxon>Pseudomonadota</taxon>
        <taxon>Alphaproteobacteria</taxon>
        <taxon>Acetobacterales</taxon>
        <taxon>Acetobacteraceae</taxon>
        <taxon>Lichenicoccus</taxon>
    </lineage>
</organism>
<evidence type="ECO:0000259" key="19">
    <source>
        <dbReference type="PROSITE" id="PS51003"/>
    </source>
</evidence>
<evidence type="ECO:0000256" key="14">
    <source>
        <dbReference type="PIRSR" id="PIRSR038885-1"/>
    </source>
</evidence>
<keyword evidence="5 16" id="KW-0813">Transport</keyword>
<keyword evidence="11 17" id="KW-1133">Transmembrane helix</keyword>
<comment type="caution">
    <text evidence="20">The sequence shown here is derived from an EMBL/GenBank/DDBJ whole genome shotgun (WGS) entry which is preliminary data.</text>
</comment>
<evidence type="ECO:0000256" key="7">
    <source>
        <dbReference type="ARBA" id="ARBA00022660"/>
    </source>
</evidence>
<evidence type="ECO:0000256" key="4">
    <source>
        <dbReference type="ARBA" id="ARBA00013531"/>
    </source>
</evidence>
<dbReference type="EMBL" id="VCDI01000001">
    <property type="protein sequence ID" value="TLU74606.1"/>
    <property type="molecule type" value="Genomic_DNA"/>
</dbReference>
<dbReference type="PROSITE" id="PS51002">
    <property type="entry name" value="CYTB_NTER"/>
    <property type="match status" value="1"/>
</dbReference>
<evidence type="ECO:0000256" key="5">
    <source>
        <dbReference type="ARBA" id="ARBA00022448"/>
    </source>
</evidence>
<dbReference type="InterPro" id="IPR048259">
    <property type="entry name" value="Cytochrome_b_N_euk/bac"/>
</dbReference>
<feature type="domain" description="Cytochrome b/b6 N-terminal region profile" evidence="18">
    <location>
        <begin position="21"/>
        <end position="232"/>
    </location>
</feature>
<feature type="binding site" description="axial binding residue" evidence="15">
    <location>
        <position position="219"/>
    </location>
    <ligand>
        <name>heme b</name>
        <dbReference type="ChEBI" id="CHEBI:60344"/>
        <label>b566</label>
    </ligand>
    <ligandPart>
        <name>Fe</name>
        <dbReference type="ChEBI" id="CHEBI:18248"/>
    </ligandPart>
</feature>
<dbReference type="SUPFAM" id="SSF81342">
    <property type="entry name" value="Transmembrane di-heme cytochromes"/>
    <property type="match status" value="1"/>
</dbReference>
<dbReference type="Pfam" id="PF00032">
    <property type="entry name" value="Cytochrom_B_C"/>
    <property type="match status" value="1"/>
</dbReference>
<keyword evidence="6 15" id="KW-0349">Heme</keyword>
<keyword evidence="9 15" id="KW-0479">Metal-binding</keyword>
<feature type="binding site" description="axial binding residue" evidence="15">
    <location>
        <position position="104"/>
    </location>
    <ligand>
        <name>heme b</name>
        <dbReference type="ChEBI" id="CHEBI:60344"/>
        <label>b562</label>
    </ligand>
    <ligandPart>
        <name>Fe</name>
        <dbReference type="ChEBI" id="CHEBI:18248"/>
    </ligandPart>
</feature>
<dbReference type="Pfam" id="PF00033">
    <property type="entry name" value="Cytochrome_B"/>
    <property type="match status" value="1"/>
</dbReference>
<dbReference type="InterPro" id="IPR048260">
    <property type="entry name" value="Cytochrome_b_C_euk/bac"/>
</dbReference>
<dbReference type="InterPro" id="IPR030689">
    <property type="entry name" value="Cytochrome_b"/>
</dbReference>
<dbReference type="InterPro" id="IPR005798">
    <property type="entry name" value="Cyt_b/b6_C"/>
</dbReference>
<dbReference type="PANTHER" id="PTHR19271">
    <property type="entry name" value="CYTOCHROME B"/>
    <property type="match status" value="1"/>
</dbReference>
<dbReference type="InterPro" id="IPR027387">
    <property type="entry name" value="Cytb/b6-like_sf"/>
</dbReference>
<evidence type="ECO:0000256" key="3">
    <source>
        <dbReference type="ARBA" id="ARBA00011649"/>
    </source>
</evidence>
<dbReference type="InterPro" id="IPR005797">
    <property type="entry name" value="Cyt_b/b6_N"/>
</dbReference>
<feature type="transmembrane region" description="Helical" evidence="17">
    <location>
        <begin position="50"/>
        <end position="77"/>
    </location>
</feature>
<feature type="transmembrane region" description="Helical" evidence="17">
    <location>
        <begin position="98"/>
        <end position="116"/>
    </location>
</feature>
<evidence type="ECO:0000256" key="13">
    <source>
        <dbReference type="ARBA" id="ARBA00023136"/>
    </source>
</evidence>
<evidence type="ECO:0000256" key="1">
    <source>
        <dbReference type="ARBA" id="ARBA00002444"/>
    </source>
</evidence>
<dbReference type="CDD" id="cd00290">
    <property type="entry name" value="cytochrome_b_C"/>
    <property type="match status" value="1"/>
</dbReference>
<feature type="transmembrane region" description="Helical" evidence="17">
    <location>
        <begin position="201"/>
        <end position="223"/>
    </location>
</feature>
<feature type="binding site" description="axial binding residue" evidence="15">
    <location>
        <position position="205"/>
    </location>
    <ligand>
        <name>heme b</name>
        <dbReference type="ChEBI" id="CHEBI:60344"/>
        <label>b562</label>
    </ligand>
    <ligandPart>
        <name>Fe</name>
        <dbReference type="ChEBI" id="CHEBI:18248"/>
    </ligandPart>
</feature>
<keyword evidence="8 16" id="KW-0812">Transmembrane</keyword>
<dbReference type="OrthoDB" id="9804503at2"/>
<evidence type="ECO:0000256" key="6">
    <source>
        <dbReference type="ARBA" id="ARBA00022617"/>
    </source>
</evidence>
<dbReference type="PANTHER" id="PTHR19271:SF16">
    <property type="entry name" value="CYTOCHROME B"/>
    <property type="match status" value="1"/>
</dbReference>
<evidence type="ECO:0000256" key="15">
    <source>
        <dbReference type="PIRSR" id="PIRSR038885-2"/>
    </source>
</evidence>